<evidence type="ECO:0000256" key="1">
    <source>
        <dbReference type="ARBA" id="ARBA00008875"/>
    </source>
</evidence>
<dbReference type="SUPFAM" id="SSF46689">
    <property type="entry name" value="Homeodomain-like"/>
    <property type="match status" value="2"/>
</dbReference>
<evidence type="ECO:0000256" key="3">
    <source>
        <dbReference type="ARBA" id="ARBA00023015"/>
    </source>
</evidence>
<dbReference type="Pfam" id="PF02311">
    <property type="entry name" value="AraC_binding"/>
    <property type="match status" value="1"/>
</dbReference>
<dbReference type="GO" id="GO:0043565">
    <property type="term" value="F:sequence-specific DNA binding"/>
    <property type="evidence" value="ECO:0007669"/>
    <property type="project" value="InterPro"/>
</dbReference>
<evidence type="ECO:0000313" key="8">
    <source>
        <dbReference type="Proteomes" id="UP000631418"/>
    </source>
</evidence>
<dbReference type="SUPFAM" id="SSF51215">
    <property type="entry name" value="Regulatory protein AraC"/>
    <property type="match status" value="1"/>
</dbReference>
<reference evidence="7" key="1">
    <citation type="submission" date="2020-11" db="EMBL/GenBank/DDBJ databases">
        <authorList>
            <person name="Thieme N."/>
            <person name="Liebl W."/>
            <person name="Zverlov V."/>
        </authorList>
    </citation>
    <scope>NUCLEOTIDE SEQUENCE</scope>
    <source>
        <strain evidence="7">NT08</strain>
    </source>
</reference>
<dbReference type="SUPFAM" id="SSF51445">
    <property type="entry name" value="(Trans)glycosidases"/>
    <property type="match status" value="1"/>
</dbReference>
<dbReference type="InterPro" id="IPR018060">
    <property type="entry name" value="HTH_AraC"/>
</dbReference>
<dbReference type="Gene3D" id="1.10.10.60">
    <property type="entry name" value="Homeodomain-like"/>
    <property type="match status" value="2"/>
</dbReference>
<protein>
    <submittedName>
        <fullName evidence="7">Helix-turn-helix domain-containing protein</fullName>
    </submittedName>
</protein>
<keyword evidence="2" id="KW-0378">Hydrolase</keyword>
<dbReference type="PANTHER" id="PTHR43280:SF34">
    <property type="entry name" value="ARAC-FAMILY TRANSCRIPTIONAL REGULATOR"/>
    <property type="match status" value="1"/>
</dbReference>
<dbReference type="InterPro" id="IPR017853">
    <property type="entry name" value="GH"/>
</dbReference>
<proteinExistence type="inferred from homology"/>
<accession>A0A1S8QT85</accession>
<dbReference type="OMA" id="MNCANIN"/>
<evidence type="ECO:0000256" key="2">
    <source>
        <dbReference type="ARBA" id="ARBA00022801"/>
    </source>
</evidence>
<dbReference type="Proteomes" id="UP000631418">
    <property type="component" value="Unassembled WGS sequence"/>
</dbReference>
<comment type="caution">
    <text evidence="7">The sequence shown here is derived from an EMBL/GenBank/DDBJ whole genome shotgun (WGS) entry which is preliminary data.</text>
</comment>
<dbReference type="InterPro" id="IPR000514">
    <property type="entry name" value="Glyco_hydro_39"/>
</dbReference>
<dbReference type="InterPro" id="IPR003313">
    <property type="entry name" value="AraC-bd"/>
</dbReference>
<dbReference type="InterPro" id="IPR049166">
    <property type="entry name" value="GH39_cat"/>
</dbReference>
<dbReference type="InterPro" id="IPR009057">
    <property type="entry name" value="Homeodomain-like_sf"/>
</dbReference>
<dbReference type="PROSITE" id="PS01124">
    <property type="entry name" value="HTH_ARAC_FAMILY_2"/>
    <property type="match status" value="1"/>
</dbReference>
<dbReference type="RefSeq" id="WP_012059239.1">
    <property type="nucleotide sequence ID" value="NZ_CP073279.1"/>
</dbReference>
<comment type="similarity">
    <text evidence="1">Belongs to the glycosyl hydrolase 39 family.</text>
</comment>
<dbReference type="EMBL" id="JADOEF010000001">
    <property type="protein sequence ID" value="MBF7810179.1"/>
    <property type="molecule type" value="Genomic_DNA"/>
</dbReference>
<keyword evidence="3" id="KW-0805">Transcription regulation</keyword>
<dbReference type="SMART" id="SM00342">
    <property type="entry name" value="HTH_ARAC"/>
    <property type="match status" value="1"/>
</dbReference>
<evidence type="ECO:0000256" key="4">
    <source>
        <dbReference type="ARBA" id="ARBA00023125"/>
    </source>
</evidence>
<sequence length="841" mass="98429">MNINQELITFKTSSPMEFSVLAIENLERYWHKSIELIYILTGSVRVQCRNMQYTLHEDDLILINMFDVHSLYGKKCEVLSLKIDISALDPEISRFAQNRFDCNSSIEADKKKFIRLKRLLALIVKSNVNPDENVELLNKSYIYELLYILTSTFKVEDSANSTDINKNSERIKNILHYISENYRNKISLNSLSDEFYLSMPYISKIFKDFIGISFSDYLIEIRLSHAMKDLTDPNLTIEYIAEKNGFSNTRSFVSSFKSKYFCLPSSYRKNMDAYDLGTKKKITESVNYFALRHNTSFNRLVDYLKHDVIIPEATKQHTTICEVNPIDISIKGVQLKHTFKTLICIGKAKHILISENQDMLREMQKDIGFRYIRFHGLFDDEMMFYSENEDGESELCFTYIDLVVDFLLSIKLKPFMELSFMPKQLALDPSRTMFFINSIISLPKSIEKWTYIIEELIKHLISRYGKKEVESWPFFLWNEPDLIEMFGFENSNDFFILFKETFTSLKNIDPCINFGSSPVFSNTLAGSNDWMDTFMNFCKSNNCIPDFLTMHFYPMSFPDGDSTTLSKKLHLEMQKYLVYVESENSLKENIQCIRKRIKEKDWKTEKLYLIGWNSSISNNELINDTTYKSAYIAKNILENYDNLESFGYWQLSDFTEEVKMKNELYHGGQGVFTYNGIKKSHYYVFKMLNNLGDILLQKGDGFFITTNGSSIKIILYNYQHYSKLYAAGEVFDMTFTNRYTPFPKTNILKVILPFINLSEICYELTETIVNKNYGSSFDKWLELGGLPLQNKTDIDYLKSVSLPRIQKKIINTEHKSLTITAELEPHEVRLIELKPIYRNIN</sequence>
<evidence type="ECO:0000313" key="7">
    <source>
        <dbReference type="EMBL" id="MBF7810179.1"/>
    </source>
</evidence>
<evidence type="ECO:0000256" key="6">
    <source>
        <dbReference type="ARBA" id="ARBA00023295"/>
    </source>
</evidence>
<keyword evidence="6" id="KW-0326">Glycosidase</keyword>
<dbReference type="PANTHER" id="PTHR43280">
    <property type="entry name" value="ARAC-FAMILY TRANSCRIPTIONAL REGULATOR"/>
    <property type="match status" value="1"/>
</dbReference>
<organism evidence="7 8">
    <name type="scientific">Clostridium beijerinckii</name>
    <name type="common">Clostridium MP</name>
    <dbReference type="NCBI Taxonomy" id="1520"/>
    <lineage>
        <taxon>Bacteria</taxon>
        <taxon>Bacillati</taxon>
        <taxon>Bacillota</taxon>
        <taxon>Clostridia</taxon>
        <taxon>Eubacteriales</taxon>
        <taxon>Clostridiaceae</taxon>
        <taxon>Clostridium</taxon>
    </lineage>
</organism>
<keyword evidence="5" id="KW-0804">Transcription</keyword>
<dbReference type="PRINTS" id="PR00745">
    <property type="entry name" value="GLHYDRLASE39"/>
</dbReference>
<dbReference type="Gene3D" id="2.60.120.10">
    <property type="entry name" value="Jelly Rolls"/>
    <property type="match status" value="1"/>
</dbReference>
<dbReference type="Pfam" id="PF01229">
    <property type="entry name" value="Glyco_hydro_39"/>
    <property type="match status" value="1"/>
</dbReference>
<dbReference type="AlphaFoldDB" id="A0A1S8QT85"/>
<gene>
    <name evidence="7" type="ORF">IS491_16195</name>
</gene>
<dbReference type="GO" id="GO:0005975">
    <property type="term" value="P:carbohydrate metabolic process"/>
    <property type="evidence" value="ECO:0007669"/>
    <property type="project" value="InterPro"/>
</dbReference>
<dbReference type="Gene3D" id="2.60.40.1500">
    <property type="entry name" value="Glycosyl hydrolase domain, family 39"/>
    <property type="match status" value="1"/>
</dbReference>
<keyword evidence="4" id="KW-0238">DNA-binding</keyword>
<dbReference type="GO" id="GO:0004553">
    <property type="term" value="F:hydrolase activity, hydrolyzing O-glycosyl compounds"/>
    <property type="evidence" value="ECO:0007669"/>
    <property type="project" value="InterPro"/>
</dbReference>
<dbReference type="InterPro" id="IPR037923">
    <property type="entry name" value="HTH-like"/>
</dbReference>
<dbReference type="Gene3D" id="3.20.20.80">
    <property type="entry name" value="Glycosidases"/>
    <property type="match status" value="1"/>
</dbReference>
<dbReference type="SUPFAM" id="SSF51011">
    <property type="entry name" value="Glycosyl hydrolase domain"/>
    <property type="match status" value="1"/>
</dbReference>
<evidence type="ECO:0000256" key="5">
    <source>
        <dbReference type="ARBA" id="ARBA00023163"/>
    </source>
</evidence>
<dbReference type="GO" id="GO:0003700">
    <property type="term" value="F:DNA-binding transcription factor activity"/>
    <property type="evidence" value="ECO:0007669"/>
    <property type="project" value="InterPro"/>
</dbReference>
<dbReference type="Pfam" id="PF12833">
    <property type="entry name" value="HTH_18"/>
    <property type="match status" value="1"/>
</dbReference>
<name>A0A1S8QT85_CLOBE</name>
<dbReference type="InterPro" id="IPR014710">
    <property type="entry name" value="RmlC-like_jellyroll"/>
</dbReference>